<dbReference type="PRINTS" id="PR00092">
    <property type="entry name" value="TYROSINASE"/>
</dbReference>
<dbReference type="PANTHER" id="PTHR11474:SF116">
    <property type="entry name" value="TYROSINASE"/>
    <property type="match status" value="1"/>
</dbReference>
<dbReference type="SUPFAM" id="SSF48056">
    <property type="entry name" value="Di-copper centre-containing domain"/>
    <property type="match status" value="1"/>
</dbReference>
<evidence type="ECO:0000256" key="1">
    <source>
        <dbReference type="ARBA" id="ARBA00022723"/>
    </source>
</evidence>
<dbReference type="PROSITE" id="PS00497">
    <property type="entry name" value="TYROSINASE_1"/>
    <property type="match status" value="1"/>
</dbReference>
<evidence type="ECO:0000313" key="5">
    <source>
        <dbReference type="EMBL" id="KAF2270939.1"/>
    </source>
</evidence>
<dbReference type="InterPro" id="IPR050316">
    <property type="entry name" value="Tyrosinase/Hemocyanin"/>
</dbReference>
<evidence type="ECO:0000259" key="3">
    <source>
        <dbReference type="PROSITE" id="PS00497"/>
    </source>
</evidence>
<dbReference type="PROSITE" id="PS00498">
    <property type="entry name" value="TYROSINASE_2"/>
    <property type="match status" value="1"/>
</dbReference>
<name>A0A9P4TRZ5_9PLEO</name>
<proteinExistence type="predicted"/>
<accession>A0A9P4TRZ5</accession>
<comment type="caution">
    <text evidence="5">The sequence shown here is derived from an EMBL/GenBank/DDBJ whole genome shotgun (WGS) entry which is preliminary data.</text>
</comment>
<dbReference type="PANTHER" id="PTHR11474">
    <property type="entry name" value="TYROSINASE FAMILY MEMBER"/>
    <property type="match status" value="1"/>
</dbReference>
<dbReference type="GO" id="GO:0046872">
    <property type="term" value="F:metal ion binding"/>
    <property type="evidence" value="ECO:0007669"/>
    <property type="project" value="UniProtKB-KW"/>
</dbReference>
<dbReference type="Gene3D" id="1.10.1280.10">
    <property type="entry name" value="Di-copper center containing domain from catechol oxidase"/>
    <property type="match status" value="1"/>
</dbReference>
<evidence type="ECO:0000313" key="6">
    <source>
        <dbReference type="Proteomes" id="UP000800093"/>
    </source>
</evidence>
<dbReference type="EMBL" id="ML986578">
    <property type="protein sequence ID" value="KAF2270939.1"/>
    <property type="molecule type" value="Genomic_DNA"/>
</dbReference>
<feature type="domain" description="Tyrosinase copper-binding" evidence="3">
    <location>
        <begin position="146"/>
        <end position="163"/>
    </location>
</feature>
<feature type="domain" description="Tyrosinase copper-binding" evidence="4">
    <location>
        <begin position="342"/>
        <end position="353"/>
    </location>
</feature>
<dbReference type="InterPro" id="IPR008922">
    <property type="entry name" value="Di-copper_centre_dom_sf"/>
</dbReference>
<dbReference type="OrthoDB" id="6132182at2759"/>
<sequence length="422" mass="45690">MHLNTPTALYLLVGTLSNALPSPQNDPSPTIDVPSTTTLPTVASSDVSIAADQLDQLSNFAQQLANSTLAENSQKRGLFSGQCNLFNVAVRREWNLLTLKERKEYTDAVKCLQSKTAKTPSSLVPGAKSRFDDWIATHINQTMTIHYTGTFLAWHRYFTWQYEQALRNECGYKGYQPYWNWGLTAATGLENSPMLDGSEYSMSGNGEYIPNQGDINLGGNGLPDLILPAGSGGGCVTSGPFKDMTVNLGPTALGIPGGETISNGDGLSYNPRCLKRDLTNYANQRFANASSIVRLILGTHEINDFQMTMQGIPGSGDIGVHGGGHYSMGGDPGRDLFVSPGDPLFYLHHANIDRTWWIWQSLDKNTRTGAQGIAGTGTFLNQPPSPDTTLETPIDLGYAAGPVQTMADLMDTTAGPFCYIYI</sequence>
<organism evidence="5 6">
    <name type="scientific">Lojkania enalia</name>
    <dbReference type="NCBI Taxonomy" id="147567"/>
    <lineage>
        <taxon>Eukaryota</taxon>
        <taxon>Fungi</taxon>
        <taxon>Dikarya</taxon>
        <taxon>Ascomycota</taxon>
        <taxon>Pezizomycotina</taxon>
        <taxon>Dothideomycetes</taxon>
        <taxon>Pleosporomycetidae</taxon>
        <taxon>Pleosporales</taxon>
        <taxon>Pleosporales incertae sedis</taxon>
        <taxon>Lojkania</taxon>
    </lineage>
</organism>
<evidence type="ECO:0000256" key="2">
    <source>
        <dbReference type="SAM" id="SignalP"/>
    </source>
</evidence>
<keyword evidence="1" id="KW-0479">Metal-binding</keyword>
<keyword evidence="2" id="KW-0732">Signal</keyword>
<dbReference type="GO" id="GO:0016491">
    <property type="term" value="F:oxidoreductase activity"/>
    <property type="evidence" value="ECO:0007669"/>
    <property type="project" value="InterPro"/>
</dbReference>
<dbReference type="Pfam" id="PF00264">
    <property type="entry name" value="Tyrosinase"/>
    <property type="match status" value="1"/>
</dbReference>
<dbReference type="AlphaFoldDB" id="A0A9P4TRZ5"/>
<feature type="chain" id="PRO_5040247583" evidence="2">
    <location>
        <begin position="20"/>
        <end position="422"/>
    </location>
</feature>
<dbReference type="Proteomes" id="UP000800093">
    <property type="component" value="Unassembled WGS sequence"/>
</dbReference>
<reference evidence="6" key="1">
    <citation type="journal article" date="2020" name="Stud. Mycol.">
        <title>101 Dothideomycetes genomes: A test case for predicting lifestyles and emergence of pathogens.</title>
        <authorList>
            <person name="Haridas S."/>
            <person name="Albert R."/>
            <person name="Binder M."/>
            <person name="Bloem J."/>
            <person name="LaButti K."/>
            <person name="Salamov A."/>
            <person name="Andreopoulos B."/>
            <person name="Baker S."/>
            <person name="Barry K."/>
            <person name="Bills G."/>
            <person name="Bluhm B."/>
            <person name="Cannon C."/>
            <person name="Castanera R."/>
            <person name="Culley D."/>
            <person name="Daum C."/>
            <person name="Ezra D."/>
            <person name="Gonzalez J."/>
            <person name="Henrissat B."/>
            <person name="Kuo A."/>
            <person name="Liang C."/>
            <person name="Lipzen A."/>
            <person name="Lutzoni F."/>
            <person name="Magnuson J."/>
            <person name="Mondo S."/>
            <person name="Nolan M."/>
            <person name="Ohm R."/>
            <person name="Pangilinan J."/>
            <person name="Park H.-J."/>
            <person name="Ramirez L."/>
            <person name="Alfaro M."/>
            <person name="Sun H."/>
            <person name="Tritt A."/>
            <person name="Yoshinaga Y."/>
            <person name="Zwiers L.-H."/>
            <person name="Turgeon B."/>
            <person name="Goodwin S."/>
            <person name="Spatafora J."/>
            <person name="Crous P."/>
            <person name="Grigoriev I."/>
        </authorList>
    </citation>
    <scope>NUCLEOTIDE SEQUENCE [LARGE SCALE GENOMIC DNA]</scope>
    <source>
        <strain evidence="6">CBS 304.66</strain>
    </source>
</reference>
<evidence type="ECO:0000259" key="4">
    <source>
        <dbReference type="PROSITE" id="PS00498"/>
    </source>
</evidence>
<keyword evidence="6" id="KW-1185">Reference proteome</keyword>
<feature type="signal peptide" evidence="2">
    <location>
        <begin position="1"/>
        <end position="19"/>
    </location>
</feature>
<dbReference type="InterPro" id="IPR002227">
    <property type="entry name" value="Tyrosinase_Cu-bd"/>
</dbReference>
<gene>
    <name evidence="5" type="ORF">CC78DRAFT_588786</name>
</gene>
<protein>
    <submittedName>
        <fullName evidence="5">Di-copper centre-containing protein</fullName>
    </submittedName>
</protein>